<dbReference type="SUPFAM" id="SSF52317">
    <property type="entry name" value="Class I glutamine amidotransferase-like"/>
    <property type="match status" value="1"/>
</dbReference>
<dbReference type="InterPro" id="IPR029010">
    <property type="entry name" value="ThuA-like"/>
</dbReference>
<comment type="caution">
    <text evidence="2">The sequence shown here is derived from an EMBL/GenBank/DDBJ whole genome shotgun (WGS) entry which is preliminary data.</text>
</comment>
<name>A0A0M9WQV2_RHORH</name>
<evidence type="ECO:0000259" key="1">
    <source>
        <dbReference type="Pfam" id="PF06283"/>
    </source>
</evidence>
<reference evidence="3" key="2">
    <citation type="submission" date="2015-01" db="EMBL/GenBank/DDBJ databases">
        <title>Draft genome sequence of potential hydrocarbon metabolising strain of Rhodococcus rhodochrous.</title>
        <authorList>
            <person name="Aggarwal R.K."/>
            <person name="Dawar C."/>
        </authorList>
    </citation>
    <scope>NUCLEOTIDE SEQUENCE [LARGE SCALE GENOMIC DNA]</scope>
    <source>
        <strain evidence="3">KG-21</strain>
    </source>
</reference>
<protein>
    <recommendedName>
        <fullName evidence="1">ThuA-like domain-containing protein</fullName>
    </recommendedName>
</protein>
<dbReference type="InterPro" id="IPR029062">
    <property type="entry name" value="Class_I_gatase-like"/>
</dbReference>
<dbReference type="Proteomes" id="UP000037712">
    <property type="component" value="Unassembled WGS sequence"/>
</dbReference>
<reference evidence="2 3" key="1">
    <citation type="journal article" date="2015" name="Genome Announc.">
        <title>Draft Genome Sequence of Rhodococcus rhodochrous Strain KG-21, a Soil Isolate from Oil Fields of Krishna-Godavari Basin, India.</title>
        <authorList>
            <person name="Dawar C."/>
            <person name="Aggarwal R.K."/>
        </authorList>
    </citation>
    <scope>NUCLEOTIDE SEQUENCE [LARGE SCALE GENOMIC DNA]</scope>
    <source>
        <strain evidence="2 3">KG-21</strain>
    </source>
</reference>
<dbReference type="EMBL" id="AZYO01000001">
    <property type="protein sequence ID" value="KOS58191.1"/>
    <property type="molecule type" value="Genomic_DNA"/>
</dbReference>
<dbReference type="Gene3D" id="3.40.50.880">
    <property type="match status" value="1"/>
</dbReference>
<dbReference type="Pfam" id="PF06283">
    <property type="entry name" value="ThuA"/>
    <property type="match status" value="1"/>
</dbReference>
<sequence>MSVEVPRRVLVVTKGHAYDRNAFSAMLDSLQNLECTQVEHPAAQRHFVRAEAERWDAYLMYDMPGFTFKPDHSIPEVFDPPKDFREDFTSLVERGHGFVFVHHALAAWPTWDRYAEIMGGRFRFIREEHNPDSGYRHAVEQRVTPAADAALAHPVLDGLHDGFTITDELYLNEIHDNAITPLLTTDAELTDRTLWSTWNAVVGHRDTNDGWQHPPGTGTVAWVREHPRSRIVYLQFGDSPAAFANPAYRRLLANSLDWVSDRRSPE</sequence>
<gene>
    <name evidence="2" type="ORF">Z051_01110</name>
</gene>
<organism evidence="2 3">
    <name type="scientific">Rhodococcus rhodochrous KG-21</name>
    <dbReference type="NCBI Taxonomy" id="1441923"/>
    <lineage>
        <taxon>Bacteria</taxon>
        <taxon>Bacillati</taxon>
        <taxon>Actinomycetota</taxon>
        <taxon>Actinomycetes</taxon>
        <taxon>Mycobacteriales</taxon>
        <taxon>Nocardiaceae</taxon>
        <taxon>Rhodococcus</taxon>
    </lineage>
</organism>
<proteinExistence type="predicted"/>
<evidence type="ECO:0000313" key="3">
    <source>
        <dbReference type="Proteomes" id="UP000037712"/>
    </source>
</evidence>
<evidence type="ECO:0000313" key="2">
    <source>
        <dbReference type="EMBL" id="KOS58191.1"/>
    </source>
</evidence>
<accession>A0A0M9WQV2</accession>
<dbReference type="PANTHER" id="PTHR40469">
    <property type="entry name" value="SECRETED GLYCOSYL HYDROLASE"/>
    <property type="match status" value="1"/>
</dbReference>
<dbReference type="PATRIC" id="fig|1441923.3.peg.249"/>
<dbReference type="PANTHER" id="PTHR40469:SF2">
    <property type="entry name" value="GALACTOSE-BINDING DOMAIN-LIKE SUPERFAMILY PROTEIN"/>
    <property type="match status" value="1"/>
</dbReference>
<feature type="domain" description="ThuA-like" evidence="1">
    <location>
        <begin position="8"/>
        <end position="259"/>
    </location>
</feature>
<dbReference type="AlphaFoldDB" id="A0A0M9WQV2"/>